<gene>
    <name evidence="2" type="ORF">BpHYR1_024631</name>
</gene>
<evidence type="ECO:0000256" key="1">
    <source>
        <dbReference type="SAM" id="SignalP"/>
    </source>
</evidence>
<keyword evidence="3" id="KW-1185">Reference proteome</keyword>
<feature type="signal peptide" evidence="1">
    <location>
        <begin position="1"/>
        <end position="18"/>
    </location>
</feature>
<dbReference type="AlphaFoldDB" id="A0A3M7SGR0"/>
<organism evidence="2 3">
    <name type="scientific">Brachionus plicatilis</name>
    <name type="common">Marine rotifer</name>
    <name type="synonym">Brachionus muelleri</name>
    <dbReference type="NCBI Taxonomy" id="10195"/>
    <lineage>
        <taxon>Eukaryota</taxon>
        <taxon>Metazoa</taxon>
        <taxon>Spiralia</taxon>
        <taxon>Gnathifera</taxon>
        <taxon>Rotifera</taxon>
        <taxon>Eurotatoria</taxon>
        <taxon>Monogononta</taxon>
        <taxon>Pseudotrocha</taxon>
        <taxon>Ploima</taxon>
        <taxon>Brachionidae</taxon>
        <taxon>Brachionus</taxon>
    </lineage>
</organism>
<feature type="chain" id="PRO_5018093062" evidence="1">
    <location>
        <begin position="19"/>
        <end position="176"/>
    </location>
</feature>
<protein>
    <submittedName>
        <fullName evidence="2">Uncharacterized protein</fullName>
    </submittedName>
</protein>
<dbReference type="EMBL" id="REGN01001402">
    <property type="protein sequence ID" value="RNA34875.1"/>
    <property type="molecule type" value="Genomic_DNA"/>
</dbReference>
<evidence type="ECO:0000313" key="3">
    <source>
        <dbReference type="Proteomes" id="UP000276133"/>
    </source>
</evidence>
<reference evidence="2 3" key="1">
    <citation type="journal article" date="2018" name="Sci. Rep.">
        <title>Genomic signatures of local adaptation to the degree of environmental predictability in rotifers.</title>
        <authorList>
            <person name="Franch-Gras L."/>
            <person name="Hahn C."/>
            <person name="Garcia-Roger E.M."/>
            <person name="Carmona M.J."/>
            <person name="Serra M."/>
            <person name="Gomez A."/>
        </authorList>
    </citation>
    <scope>NUCLEOTIDE SEQUENCE [LARGE SCALE GENOMIC DNA]</scope>
    <source>
        <strain evidence="2">HYR1</strain>
    </source>
</reference>
<dbReference type="Proteomes" id="UP000276133">
    <property type="component" value="Unassembled WGS sequence"/>
</dbReference>
<name>A0A3M7SGR0_BRAPC</name>
<keyword evidence="1" id="KW-0732">Signal</keyword>
<accession>A0A3M7SGR0</accession>
<comment type="caution">
    <text evidence="2">The sequence shown here is derived from an EMBL/GenBank/DDBJ whole genome shotgun (WGS) entry which is preliminary data.</text>
</comment>
<sequence>MNFLFFAFSSLLYKLVLDKRLYCISLNTQLFLFSKFILNCYKNFLNEKNKIEKQQLICLDLCLYLLCSSYLEKSYELRHEKKQIEAFGSNKPRGSNVPDARSITRGDVDIEICLHKMINCFKSNRSKSAKKTIKEDESVNLPLIVSEISVHSENENNFKSEIKSIIKRFNLCFLKM</sequence>
<evidence type="ECO:0000313" key="2">
    <source>
        <dbReference type="EMBL" id="RNA34875.1"/>
    </source>
</evidence>
<proteinExistence type="predicted"/>